<name>A0AAD5R4S8_PARTN</name>
<dbReference type="SUPFAM" id="SSF55797">
    <property type="entry name" value="PR-1-like"/>
    <property type="match status" value="1"/>
</dbReference>
<evidence type="ECO:0000259" key="1">
    <source>
        <dbReference type="SMART" id="SM00198"/>
    </source>
</evidence>
<organism evidence="2 3">
    <name type="scientific">Parelaphostrongylus tenuis</name>
    <name type="common">Meningeal worm</name>
    <dbReference type="NCBI Taxonomy" id="148309"/>
    <lineage>
        <taxon>Eukaryota</taxon>
        <taxon>Metazoa</taxon>
        <taxon>Ecdysozoa</taxon>
        <taxon>Nematoda</taxon>
        <taxon>Chromadorea</taxon>
        <taxon>Rhabditida</taxon>
        <taxon>Rhabditina</taxon>
        <taxon>Rhabditomorpha</taxon>
        <taxon>Strongyloidea</taxon>
        <taxon>Metastrongylidae</taxon>
        <taxon>Parelaphostrongylus</taxon>
    </lineage>
</organism>
<protein>
    <recommendedName>
        <fullName evidence="1">SCP domain-containing protein</fullName>
    </recommendedName>
</protein>
<dbReference type="AlphaFoldDB" id="A0AAD5R4S8"/>
<reference evidence="2" key="1">
    <citation type="submission" date="2021-06" db="EMBL/GenBank/DDBJ databases">
        <title>Parelaphostrongylus tenuis whole genome reference sequence.</title>
        <authorList>
            <person name="Garwood T.J."/>
            <person name="Larsen P.A."/>
            <person name="Fountain-Jones N.M."/>
            <person name="Garbe J.R."/>
            <person name="Macchietto M.G."/>
            <person name="Kania S.A."/>
            <person name="Gerhold R.W."/>
            <person name="Richards J.E."/>
            <person name="Wolf T.M."/>
        </authorList>
    </citation>
    <scope>NUCLEOTIDE SEQUENCE</scope>
    <source>
        <strain evidence="2">MNPRO001-30</strain>
        <tissue evidence="2">Meninges</tissue>
    </source>
</reference>
<dbReference type="EMBL" id="JAHQIW010006536">
    <property type="protein sequence ID" value="KAJ1369408.1"/>
    <property type="molecule type" value="Genomic_DNA"/>
</dbReference>
<dbReference type="InterPro" id="IPR014044">
    <property type="entry name" value="CAP_dom"/>
</dbReference>
<feature type="domain" description="SCP" evidence="1">
    <location>
        <begin position="3"/>
        <end position="128"/>
    </location>
</feature>
<accession>A0AAD5R4S8</accession>
<evidence type="ECO:0000313" key="3">
    <source>
        <dbReference type="Proteomes" id="UP001196413"/>
    </source>
</evidence>
<dbReference type="Pfam" id="PF00188">
    <property type="entry name" value="CAP"/>
    <property type="match status" value="1"/>
</dbReference>
<gene>
    <name evidence="2" type="ORF">KIN20_030852</name>
</gene>
<dbReference type="InterPro" id="IPR035940">
    <property type="entry name" value="CAP_sf"/>
</dbReference>
<proteinExistence type="predicted"/>
<sequence length="129" mass="14667">MKNAPPSSRMDLLVYDCTAENYALNHVRSCDRRQSASASRPGYQENIHILETTATDVIGAIQNAIATFNKELTMNGIPSNMIYTRELRNRRRRTVNRVTKVIWGSNQYVGCATQACCGFYFTSCMYREP</sequence>
<comment type="caution">
    <text evidence="2">The sequence shown here is derived from an EMBL/GenBank/DDBJ whole genome shotgun (WGS) entry which is preliminary data.</text>
</comment>
<evidence type="ECO:0000313" key="2">
    <source>
        <dbReference type="EMBL" id="KAJ1369408.1"/>
    </source>
</evidence>
<dbReference type="SMART" id="SM00198">
    <property type="entry name" value="SCP"/>
    <property type="match status" value="1"/>
</dbReference>
<dbReference type="Gene3D" id="3.40.33.10">
    <property type="entry name" value="CAP"/>
    <property type="match status" value="1"/>
</dbReference>
<dbReference type="Proteomes" id="UP001196413">
    <property type="component" value="Unassembled WGS sequence"/>
</dbReference>
<keyword evidence="3" id="KW-1185">Reference proteome</keyword>
<dbReference type="CDD" id="cd05380">
    <property type="entry name" value="CAP_euk"/>
    <property type="match status" value="1"/>
</dbReference>